<dbReference type="GO" id="GO:0005886">
    <property type="term" value="C:plasma membrane"/>
    <property type="evidence" value="ECO:0007669"/>
    <property type="project" value="TreeGrafter"/>
</dbReference>
<organism evidence="5 6">
    <name type="scientific">Hydrogenibacillus schlegelii</name>
    <name type="common">Bacillus schlegelii</name>
    <dbReference type="NCBI Taxonomy" id="1484"/>
    <lineage>
        <taxon>Bacteria</taxon>
        <taxon>Bacillati</taxon>
        <taxon>Bacillota</taxon>
        <taxon>Bacilli</taxon>
        <taxon>Bacillales</taxon>
        <taxon>Bacillales Family X. Incertae Sedis</taxon>
        <taxon>Hydrogenibacillus</taxon>
    </lineage>
</organism>
<dbReference type="GO" id="GO:0005304">
    <property type="term" value="F:L-valine transmembrane transporter activity"/>
    <property type="evidence" value="ECO:0007669"/>
    <property type="project" value="TreeGrafter"/>
</dbReference>
<dbReference type="InterPro" id="IPR027417">
    <property type="entry name" value="P-loop_NTPase"/>
</dbReference>
<dbReference type="Gene3D" id="3.40.50.300">
    <property type="entry name" value="P-loop containing nucleotide triphosphate hydrolases"/>
    <property type="match status" value="1"/>
</dbReference>
<dbReference type="GO" id="GO:0015192">
    <property type="term" value="F:L-phenylalanine transmembrane transporter activity"/>
    <property type="evidence" value="ECO:0007669"/>
    <property type="project" value="TreeGrafter"/>
</dbReference>
<dbReference type="InterPro" id="IPR003439">
    <property type="entry name" value="ABC_transporter-like_ATP-bd"/>
</dbReference>
<evidence type="ECO:0000256" key="2">
    <source>
        <dbReference type="ARBA" id="ARBA00022741"/>
    </source>
</evidence>
<dbReference type="PANTHER" id="PTHR45772">
    <property type="entry name" value="CONSERVED COMPONENT OF ABC TRANSPORTER FOR NATURAL AMINO ACIDS-RELATED"/>
    <property type="match status" value="1"/>
</dbReference>
<dbReference type="AlphaFoldDB" id="A0A179IUK5"/>
<accession>A0A179IUK5</accession>
<evidence type="ECO:0000313" key="6">
    <source>
        <dbReference type="Proteomes" id="UP000243024"/>
    </source>
</evidence>
<dbReference type="GO" id="GO:1903806">
    <property type="term" value="P:L-isoleucine import across plasma membrane"/>
    <property type="evidence" value="ECO:0007669"/>
    <property type="project" value="TreeGrafter"/>
</dbReference>
<dbReference type="GO" id="GO:0005524">
    <property type="term" value="F:ATP binding"/>
    <property type="evidence" value="ECO:0007669"/>
    <property type="project" value="UniProtKB-KW"/>
</dbReference>
<dbReference type="STRING" id="1484.SA87_12030"/>
<dbReference type="GO" id="GO:0042941">
    <property type="term" value="P:D-alanine transmembrane transport"/>
    <property type="evidence" value="ECO:0007669"/>
    <property type="project" value="TreeGrafter"/>
</dbReference>
<keyword evidence="6" id="KW-1185">Reference proteome</keyword>
<gene>
    <name evidence="5" type="ORF">SA87_12030</name>
</gene>
<dbReference type="GO" id="GO:1903805">
    <property type="term" value="P:L-valine import across plasma membrane"/>
    <property type="evidence" value="ECO:0007669"/>
    <property type="project" value="TreeGrafter"/>
</dbReference>
<dbReference type="InterPro" id="IPR051120">
    <property type="entry name" value="ABC_AA/LPS_Transport"/>
</dbReference>
<evidence type="ECO:0000256" key="3">
    <source>
        <dbReference type="ARBA" id="ARBA00022840"/>
    </source>
</evidence>
<evidence type="ECO:0000313" key="5">
    <source>
        <dbReference type="EMBL" id="OAR05590.1"/>
    </source>
</evidence>
<dbReference type="Pfam" id="PF12399">
    <property type="entry name" value="BCA_ABC_TP_C"/>
    <property type="match status" value="1"/>
</dbReference>
<dbReference type="EMBL" id="JXBB01000001">
    <property type="protein sequence ID" value="OAR05590.1"/>
    <property type="molecule type" value="Genomic_DNA"/>
</dbReference>
<dbReference type="Pfam" id="PF00005">
    <property type="entry name" value="ABC_tran"/>
    <property type="match status" value="1"/>
</dbReference>
<reference evidence="5 6" key="1">
    <citation type="submission" date="2015-09" db="EMBL/GenBank/DDBJ databases">
        <title>Draft genome sequence of Hydrogenibacillus schlegelii DSM 2000.</title>
        <authorList>
            <person name="Hemp J."/>
        </authorList>
    </citation>
    <scope>NUCLEOTIDE SEQUENCE [LARGE SCALE GENOMIC DNA]</scope>
    <source>
        <strain evidence="5 6">MA 48</strain>
    </source>
</reference>
<dbReference type="SUPFAM" id="SSF52540">
    <property type="entry name" value="P-loop containing nucleoside triphosphate hydrolases"/>
    <property type="match status" value="1"/>
</dbReference>
<dbReference type="PROSITE" id="PS50893">
    <property type="entry name" value="ABC_TRANSPORTER_2"/>
    <property type="match status" value="1"/>
</dbReference>
<dbReference type="Proteomes" id="UP000243024">
    <property type="component" value="Unassembled WGS sequence"/>
</dbReference>
<feature type="domain" description="ABC transporter" evidence="4">
    <location>
        <begin position="6"/>
        <end position="186"/>
    </location>
</feature>
<dbReference type="PANTHER" id="PTHR45772:SF7">
    <property type="entry name" value="AMINO ACID ABC TRANSPORTER ATP-BINDING PROTEIN"/>
    <property type="match status" value="1"/>
</dbReference>
<dbReference type="GO" id="GO:0015808">
    <property type="term" value="P:L-alanine transport"/>
    <property type="evidence" value="ECO:0007669"/>
    <property type="project" value="TreeGrafter"/>
</dbReference>
<sequence>MHAAEDETAEIFRPENRSDVRRDLLQAAVPEEKRPKTVPLRRMTVLENVMVGAFLHTRRREVAERRALEVLALTGLYERRHEEARTLPIAGRKRLEVARALATEPKLLLLDEVAAGLNPKEVEAVMALIRTLKESGVTILMVEHIMKVVLGVATRALALNFGRTIAAGTPEEVTRHPDVVRAYLGERRHA</sequence>
<keyword evidence="3" id="KW-0067">ATP-binding</keyword>
<comment type="caution">
    <text evidence="5">The sequence shown here is derived from an EMBL/GenBank/DDBJ whole genome shotgun (WGS) entry which is preliminary data.</text>
</comment>
<evidence type="ECO:0000259" key="4">
    <source>
        <dbReference type="PROSITE" id="PS50893"/>
    </source>
</evidence>
<evidence type="ECO:0000256" key="1">
    <source>
        <dbReference type="ARBA" id="ARBA00022448"/>
    </source>
</evidence>
<protein>
    <recommendedName>
        <fullName evidence="4">ABC transporter domain-containing protein</fullName>
    </recommendedName>
</protein>
<dbReference type="GO" id="GO:0015188">
    <property type="term" value="F:L-isoleucine transmembrane transporter activity"/>
    <property type="evidence" value="ECO:0007669"/>
    <property type="project" value="TreeGrafter"/>
</dbReference>
<name>A0A179IUK5_HYDSH</name>
<dbReference type="InterPro" id="IPR032823">
    <property type="entry name" value="BCA_ABC_TP_C"/>
</dbReference>
<dbReference type="GO" id="GO:0016887">
    <property type="term" value="F:ATP hydrolysis activity"/>
    <property type="evidence" value="ECO:0007669"/>
    <property type="project" value="InterPro"/>
</dbReference>
<proteinExistence type="predicted"/>
<keyword evidence="1" id="KW-0813">Transport</keyword>
<keyword evidence="2" id="KW-0547">Nucleotide-binding</keyword>